<organism evidence="13 14">
    <name type="scientific">Paraglaciecola algarum</name>
    <dbReference type="NCBI Taxonomy" id="3050085"/>
    <lineage>
        <taxon>Bacteria</taxon>
        <taxon>Pseudomonadati</taxon>
        <taxon>Pseudomonadota</taxon>
        <taxon>Gammaproteobacteria</taxon>
        <taxon>Alteromonadales</taxon>
        <taxon>Alteromonadaceae</taxon>
        <taxon>Paraglaciecola</taxon>
    </lineage>
</organism>
<evidence type="ECO:0000256" key="5">
    <source>
        <dbReference type="ARBA" id="ARBA00022448"/>
    </source>
</evidence>
<protein>
    <recommendedName>
        <fullName evidence="4 12">Heme exporter protein D</fullName>
    </recommendedName>
</protein>
<keyword evidence="10 12" id="KW-1133">Transmembrane helix</keyword>
<evidence type="ECO:0000256" key="1">
    <source>
        <dbReference type="ARBA" id="ARBA00002442"/>
    </source>
</evidence>
<comment type="subcellular location">
    <subcellularLocation>
        <location evidence="2 12">Cell inner membrane</location>
        <topology evidence="2 12">Single-pass membrane protein</topology>
    </subcellularLocation>
</comment>
<keyword evidence="6 12" id="KW-1003">Cell membrane</keyword>
<evidence type="ECO:0000256" key="3">
    <source>
        <dbReference type="ARBA" id="ARBA00008741"/>
    </source>
</evidence>
<dbReference type="EMBL" id="JAKGAS010000004">
    <property type="protein sequence ID" value="MCF2948465.1"/>
    <property type="molecule type" value="Genomic_DNA"/>
</dbReference>
<gene>
    <name evidence="13" type="primary">ccmD</name>
    <name evidence="13" type="ORF">L0668_10135</name>
</gene>
<evidence type="ECO:0000313" key="14">
    <source>
        <dbReference type="Proteomes" id="UP001521137"/>
    </source>
</evidence>
<evidence type="ECO:0000313" key="13">
    <source>
        <dbReference type="EMBL" id="MCF2948465.1"/>
    </source>
</evidence>
<keyword evidence="9 12" id="KW-0201">Cytochrome c-type biogenesis</keyword>
<evidence type="ECO:0000256" key="12">
    <source>
        <dbReference type="RuleBase" id="RU363101"/>
    </source>
</evidence>
<dbReference type="Pfam" id="PF04995">
    <property type="entry name" value="CcmD"/>
    <property type="match status" value="1"/>
</dbReference>
<comment type="function">
    <text evidence="1 12">Required for the export of heme to the periplasm for the biogenesis of c-type cytochromes.</text>
</comment>
<feature type="transmembrane region" description="Helical" evidence="12">
    <location>
        <begin position="15"/>
        <end position="35"/>
    </location>
</feature>
<comment type="caution">
    <text evidence="13">The sequence shown here is derived from an EMBL/GenBank/DDBJ whole genome shotgun (WGS) entry which is preliminary data.</text>
</comment>
<dbReference type="InterPro" id="IPR052075">
    <property type="entry name" value="Heme_exporter_D"/>
</dbReference>
<dbReference type="Proteomes" id="UP001521137">
    <property type="component" value="Unassembled WGS sequence"/>
</dbReference>
<keyword evidence="8 12" id="KW-0812">Transmembrane</keyword>
<evidence type="ECO:0000256" key="6">
    <source>
        <dbReference type="ARBA" id="ARBA00022475"/>
    </source>
</evidence>
<evidence type="ECO:0000256" key="11">
    <source>
        <dbReference type="ARBA" id="ARBA00023136"/>
    </source>
</evidence>
<dbReference type="PANTHER" id="PTHR37531">
    <property type="entry name" value="HEME EXPORTER PROTEIN D"/>
    <property type="match status" value="1"/>
</dbReference>
<name>A0ABS9D7W8_9ALTE</name>
<sequence length="70" mass="8028">MYFDSIQDFWSMGGYGLYVWLSFGIGFLSLCLLWLDSIFAKRKLMSQILTEQARQVRIKAAKQKQAGSSV</sequence>
<keyword evidence="14" id="KW-1185">Reference proteome</keyword>
<dbReference type="NCBIfam" id="TIGR03141">
    <property type="entry name" value="cytochro_ccmD"/>
    <property type="match status" value="1"/>
</dbReference>
<keyword evidence="5 12" id="KW-0813">Transport</keyword>
<keyword evidence="7 12" id="KW-0997">Cell inner membrane</keyword>
<keyword evidence="11 12" id="KW-0472">Membrane</keyword>
<comment type="similarity">
    <text evidence="3 12">Belongs to the CcmD/CycX/HelD family.</text>
</comment>
<evidence type="ECO:0000256" key="4">
    <source>
        <dbReference type="ARBA" id="ARBA00016461"/>
    </source>
</evidence>
<evidence type="ECO:0000256" key="10">
    <source>
        <dbReference type="ARBA" id="ARBA00022989"/>
    </source>
</evidence>
<dbReference type="InterPro" id="IPR007078">
    <property type="entry name" value="Haem_export_protD_CcmD"/>
</dbReference>
<accession>A0ABS9D7W8</accession>
<evidence type="ECO:0000256" key="2">
    <source>
        <dbReference type="ARBA" id="ARBA00004377"/>
    </source>
</evidence>
<dbReference type="RefSeq" id="WP_235312260.1">
    <property type="nucleotide sequence ID" value="NZ_JAKGAS010000004.1"/>
</dbReference>
<dbReference type="PANTHER" id="PTHR37531:SF1">
    <property type="entry name" value="HEME EXPORTER PROTEIN D"/>
    <property type="match status" value="1"/>
</dbReference>
<evidence type="ECO:0000256" key="8">
    <source>
        <dbReference type="ARBA" id="ARBA00022692"/>
    </source>
</evidence>
<reference evidence="13 14" key="1">
    <citation type="submission" date="2022-01" db="EMBL/GenBank/DDBJ databases">
        <title>Paraglaciecola sp. G1-23.</title>
        <authorList>
            <person name="Jin M.S."/>
            <person name="Han D.M."/>
            <person name="Kim H.M."/>
            <person name="Jeon C.O."/>
        </authorList>
    </citation>
    <scope>NUCLEOTIDE SEQUENCE [LARGE SCALE GENOMIC DNA]</scope>
    <source>
        <strain evidence="13 14">G1-23</strain>
    </source>
</reference>
<evidence type="ECO:0000256" key="7">
    <source>
        <dbReference type="ARBA" id="ARBA00022519"/>
    </source>
</evidence>
<evidence type="ECO:0000256" key="9">
    <source>
        <dbReference type="ARBA" id="ARBA00022748"/>
    </source>
</evidence>
<proteinExistence type="inferred from homology"/>